<proteinExistence type="predicted"/>
<keyword evidence="1" id="KW-0732">Signal</keyword>
<evidence type="ECO:0000313" key="3">
    <source>
        <dbReference type="Proteomes" id="UP000223291"/>
    </source>
</evidence>
<feature type="chain" id="PRO_5043847154" evidence="1">
    <location>
        <begin position="25"/>
        <end position="147"/>
    </location>
</feature>
<dbReference type="Proteomes" id="UP000223291">
    <property type="component" value="Unassembled WGS sequence"/>
</dbReference>
<evidence type="ECO:0000313" key="2">
    <source>
        <dbReference type="EMBL" id="PHQ04578.1"/>
    </source>
</evidence>
<accession>A0AAX0TYP5</accession>
<protein>
    <submittedName>
        <fullName evidence="2">Uncharacterized protein</fullName>
    </submittedName>
</protein>
<organism evidence="2 3">
    <name type="scientific">Acinetobacter baumannii</name>
    <dbReference type="NCBI Taxonomy" id="470"/>
    <lineage>
        <taxon>Bacteria</taxon>
        <taxon>Pseudomonadati</taxon>
        <taxon>Pseudomonadota</taxon>
        <taxon>Gammaproteobacteria</taxon>
        <taxon>Moraxellales</taxon>
        <taxon>Moraxellaceae</taxon>
        <taxon>Acinetobacter</taxon>
        <taxon>Acinetobacter calcoaceticus/baumannii complex</taxon>
    </lineage>
</organism>
<dbReference type="EMBL" id="NXDV01000001">
    <property type="protein sequence ID" value="PHQ04578.1"/>
    <property type="molecule type" value="Genomic_DNA"/>
</dbReference>
<gene>
    <name evidence="2" type="ORF">CPI82_01840</name>
</gene>
<feature type="signal peptide" evidence="1">
    <location>
        <begin position="1"/>
        <end position="24"/>
    </location>
</feature>
<name>A0AAX0TYP5_ACIBA</name>
<reference evidence="2 3" key="1">
    <citation type="submission" date="2017-09" db="EMBL/GenBank/DDBJ databases">
        <title>Draft genome of Acinetobacter baumannii strain I43, a mercury resistant bacteria.</title>
        <authorList>
            <person name="Siqueira K.A."/>
            <person name="Mello I.S."/>
            <person name="Mendes T.A."/>
            <person name="Soares M.A."/>
        </authorList>
    </citation>
    <scope>NUCLEOTIDE SEQUENCE [LARGE SCALE GENOMIC DNA]</scope>
    <source>
        <strain evidence="2 3">I43</strain>
    </source>
</reference>
<sequence length="147" mass="16398">MKMTKQSKILLITSLMGFSLHLSASPVPVYKGVPKTDSQFPQFLKKNHNQIVQLDLTIRNPAEFDDITYGYRGVSPTFYVAPLGKLDYEVYIDCDKIKHPNATTTIGQCAPYVKWNPQTGHLTGKFKVVSQGKNGMGSMLYNLIATP</sequence>
<comment type="caution">
    <text evidence="2">The sequence shown here is derived from an EMBL/GenBank/DDBJ whole genome shotgun (WGS) entry which is preliminary data.</text>
</comment>
<dbReference type="RefSeq" id="WP_099349674.1">
    <property type="nucleotide sequence ID" value="NZ_NXDV01000001.1"/>
</dbReference>
<evidence type="ECO:0000256" key="1">
    <source>
        <dbReference type="SAM" id="SignalP"/>
    </source>
</evidence>
<dbReference type="AlphaFoldDB" id="A0AAX0TYP5"/>